<evidence type="ECO:0000256" key="1">
    <source>
        <dbReference type="SAM" id="MobiDB-lite"/>
    </source>
</evidence>
<feature type="transmembrane region" description="Helical" evidence="2">
    <location>
        <begin position="191"/>
        <end position="214"/>
    </location>
</feature>
<feature type="chain" id="PRO_5001829014" description="Expansin-like EG45 domain-containing protein" evidence="3">
    <location>
        <begin position="22"/>
        <end position="283"/>
    </location>
</feature>
<keyword evidence="2" id="KW-0812">Transmembrane</keyword>
<feature type="region of interest" description="Disordered" evidence="1">
    <location>
        <begin position="141"/>
        <end position="181"/>
    </location>
</feature>
<dbReference type="KEGG" id="apro:F751_5709"/>
<keyword evidence="5" id="KW-1185">Reference proteome</keyword>
<reference evidence="4 5" key="1">
    <citation type="journal article" date="2014" name="BMC Genomics">
        <title>Oil accumulation mechanisms of the oleaginous microalga Chlorella protothecoides revealed through its genome, transcriptomes, and proteomes.</title>
        <authorList>
            <person name="Gao C."/>
            <person name="Wang Y."/>
            <person name="Shen Y."/>
            <person name="Yan D."/>
            <person name="He X."/>
            <person name="Dai J."/>
            <person name="Wu Q."/>
        </authorList>
    </citation>
    <scope>NUCLEOTIDE SEQUENCE [LARGE SCALE GENOMIC DNA]</scope>
    <source>
        <strain evidence="4 5">0710</strain>
    </source>
</reference>
<evidence type="ECO:0000256" key="3">
    <source>
        <dbReference type="SAM" id="SignalP"/>
    </source>
</evidence>
<dbReference type="AlphaFoldDB" id="A0A087SRX8"/>
<gene>
    <name evidence="4" type="ORF">F751_5709</name>
</gene>
<sequence length="283" mass="29189">MRSAWTQALLLLAGTAWAVSAANTPGRQVTIAGMRLNTYFPMSTLIGSWPLQAGDNLVCELWECDGGVGGCDPAKPSLLPNATAGDDRLGELTLGMDDYAAQLTLTSSFNTSATNAAAGVMLECDECWQLWRDNNGAWVLAPVPSPPAPQEVTSFDGPDESPSPVEQSPATAESPAPADAPVKGGGLATGVIAAIGAVVGLLALLAIGTTIYCARRGKCCFGRGKVSPETAPSDAEAQAEDPALHVNVRKPKHALPLMRAANASAATVTTPWAPDLLEGRSDP</sequence>
<organism evidence="4 5">
    <name type="scientific">Auxenochlorella protothecoides</name>
    <name type="common">Green microalga</name>
    <name type="synonym">Chlorella protothecoides</name>
    <dbReference type="NCBI Taxonomy" id="3075"/>
    <lineage>
        <taxon>Eukaryota</taxon>
        <taxon>Viridiplantae</taxon>
        <taxon>Chlorophyta</taxon>
        <taxon>core chlorophytes</taxon>
        <taxon>Trebouxiophyceae</taxon>
        <taxon>Chlorellales</taxon>
        <taxon>Chlorellaceae</taxon>
        <taxon>Auxenochlorella</taxon>
    </lineage>
</organism>
<dbReference type="GeneID" id="23617100"/>
<evidence type="ECO:0000313" key="4">
    <source>
        <dbReference type="EMBL" id="KFM28482.1"/>
    </source>
</evidence>
<accession>A0A087SRX8</accession>
<dbReference type="OrthoDB" id="10580482at2759"/>
<evidence type="ECO:0000313" key="5">
    <source>
        <dbReference type="Proteomes" id="UP000028924"/>
    </source>
</evidence>
<dbReference type="EMBL" id="KL662171">
    <property type="protein sequence ID" value="KFM28482.1"/>
    <property type="molecule type" value="Genomic_DNA"/>
</dbReference>
<dbReference type="Proteomes" id="UP000028924">
    <property type="component" value="Unassembled WGS sequence"/>
</dbReference>
<dbReference type="RefSeq" id="XP_011401501.1">
    <property type="nucleotide sequence ID" value="XM_011403199.1"/>
</dbReference>
<evidence type="ECO:0008006" key="6">
    <source>
        <dbReference type="Google" id="ProtNLM"/>
    </source>
</evidence>
<evidence type="ECO:0000256" key="2">
    <source>
        <dbReference type="SAM" id="Phobius"/>
    </source>
</evidence>
<keyword evidence="2" id="KW-0472">Membrane</keyword>
<keyword evidence="3" id="KW-0732">Signal</keyword>
<name>A0A087SRX8_AUXPR</name>
<keyword evidence="2" id="KW-1133">Transmembrane helix</keyword>
<proteinExistence type="predicted"/>
<protein>
    <recommendedName>
        <fullName evidence="6">Expansin-like EG45 domain-containing protein</fullName>
    </recommendedName>
</protein>
<feature type="signal peptide" evidence="3">
    <location>
        <begin position="1"/>
        <end position="21"/>
    </location>
</feature>